<feature type="domain" description="MIF4G" evidence="1">
    <location>
        <begin position="72"/>
        <end position="181"/>
    </location>
</feature>
<dbReference type="GO" id="GO:0005634">
    <property type="term" value="C:nucleus"/>
    <property type="evidence" value="ECO:0007669"/>
    <property type="project" value="TreeGrafter"/>
</dbReference>
<evidence type="ECO:0000313" key="2">
    <source>
        <dbReference type="EMBL" id="AAX27436.2"/>
    </source>
</evidence>
<name>Q5BYT9_SCHJA</name>
<dbReference type="GO" id="GO:0000339">
    <property type="term" value="F:RNA cap binding"/>
    <property type="evidence" value="ECO:0007669"/>
    <property type="project" value="InterPro"/>
</dbReference>
<dbReference type="InterPro" id="IPR003890">
    <property type="entry name" value="MIF4G-like_typ-3"/>
</dbReference>
<dbReference type="GO" id="GO:0005846">
    <property type="term" value="C:nuclear cap binding complex"/>
    <property type="evidence" value="ECO:0007669"/>
    <property type="project" value="InterPro"/>
</dbReference>
<proteinExistence type="evidence at transcript level"/>
<dbReference type="InterPro" id="IPR027159">
    <property type="entry name" value="CBP80"/>
</dbReference>
<dbReference type="EMBL" id="AY811547">
    <property type="protein sequence ID" value="AAX27436.2"/>
    <property type="molecule type" value="mRNA"/>
</dbReference>
<dbReference type="Gene3D" id="1.25.40.180">
    <property type="match status" value="1"/>
</dbReference>
<sequence>SSLNLQNRDQMHLLCILISPRLNRSLEAAFEKIMRRRRRSDSFDDDDFRFKRDRTEPDTIESLIYRIGFKDLSNIERDIGELASVILADIPKNGESLLKVLSNCVKNVPERILIYATLVGLLNLKNRSFVGQLIELLQRDLKDAIRSASFEDAKYIVLLLSISVNCYTVQQASILGLYENFAEVTLDAGRSS</sequence>
<dbReference type="GO" id="GO:0006406">
    <property type="term" value="P:mRNA export from nucleus"/>
    <property type="evidence" value="ECO:0007669"/>
    <property type="project" value="InterPro"/>
</dbReference>
<dbReference type="GO" id="GO:0000184">
    <property type="term" value="P:nuclear-transcribed mRNA catabolic process, nonsense-mediated decay"/>
    <property type="evidence" value="ECO:0007669"/>
    <property type="project" value="TreeGrafter"/>
</dbReference>
<dbReference type="InterPro" id="IPR016024">
    <property type="entry name" value="ARM-type_fold"/>
</dbReference>
<protein>
    <submittedName>
        <fullName evidence="2">SJCHGC09625 protein</fullName>
    </submittedName>
</protein>
<dbReference type="PANTHER" id="PTHR12412:SF2">
    <property type="entry name" value="NUCLEAR CAP-BINDING PROTEIN SUBUNIT 1"/>
    <property type="match status" value="1"/>
</dbReference>
<dbReference type="GO" id="GO:0003729">
    <property type="term" value="F:mRNA binding"/>
    <property type="evidence" value="ECO:0007669"/>
    <property type="project" value="TreeGrafter"/>
</dbReference>
<dbReference type="SUPFAM" id="SSF48371">
    <property type="entry name" value="ARM repeat"/>
    <property type="match status" value="1"/>
</dbReference>
<dbReference type="PANTHER" id="PTHR12412">
    <property type="entry name" value="CAP BINDING PROTEIN"/>
    <property type="match status" value="1"/>
</dbReference>
<dbReference type="Pfam" id="PF02854">
    <property type="entry name" value="MIF4G"/>
    <property type="match status" value="1"/>
</dbReference>
<evidence type="ECO:0000259" key="1">
    <source>
        <dbReference type="Pfam" id="PF02854"/>
    </source>
</evidence>
<organism evidence="2">
    <name type="scientific">Schistosoma japonicum</name>
    <name type="common">Blood fluke</name>
    <dbReference type="NCBI Taxonomy" id="6182"/>
    <lineage>
        <taxon>Eukaryota</taxon>
        <taxon>Metazoa</taxon>
        <taxon>Spiralia</taxon>
        <taxon>Lophotrochozoa</taxon>
        <taxon>Platyhelminthes</taxon>
        <taxon>Trematoda</taxon>
        <taxon>Digenea</taxon>
        <taxon>Strigeidida</taxon>
        <taxon>Schistosomatoidea</taxon>
        <taxon>Schistosomatidae</taxon>
        <taxon>Schistosoma</taxon>
    </lineage>
</organism>
<feature type="non-terminal residue" evidence="2">
    <location>
        <position position="1"/>
    </location>
</feature>
<accession>Q5BYT9</accession>
<reference evidence="2" key="1">
    <citation type="journal article" date="2006" name="PLoS Pathog.">
        <title>New perspectives on host-parasite interplay by comparative transcriptomic and proteomic analyses of Schistosoma japonicum.</title>
        <authorList>
            <person name="Liu F."/>
            <person name="Lu J."/>
            <person name="Hu W."/>
            <person name="Wang S.Y."/>
            <person name="Cui S.J."/>
            <person name="Chi M."/>
            <person name="Yan Q."/>
            <person name="Wang X.R."/>
            <person name="Song H.D."/>
            <person name="Xu X.N."/>
            <person name="Wang J.J."/>
            <person name="Zhang X.L."/>
            <person name="Zhang X."/>
            <person name="Wang Z.Q."/>
            <person name="Xue C.L."/>
            <person name="Brindley P.J."/>
            <person name="McManus D.P."/>
            <person name="Yang P.Y."/>
            <person name="Feng Z."/>
            <person name="Chen Z."/>
            <person name="Han Z.G."/>
        </authorList>
    </citation>
    <scope>NUCLEOTIDE SEQUENCE</scope>
</reference>
<dbReference type="AlphaFoldDB" id="Q5BYT9"/>